<sequence length="848" mass="93210">MRLHRLAWLLALPLAHASAVAEKLSVERQRLYTSTAAYCSNPDEILISSMDVQFFRHNSSLEFQLTASARPSNVSMSADLNLFAYGRDMFNMSIDLCQIGGGSLCPVPQYNFSGNGIFNVPEEYASRVPDIVYSVPDIEALGVMRLIEQGTNNTVGCMQVTLSNGLTARSERVVWATMGFTIAAAVAMVCATLYRDSLSSLRWRVVDVVSTLHTVAFASMLTLIIPLVYHQFSLSFAWSVGLIFIRPVQNAIYKTRLDAHTNDDGILYSALMKAYYSRLANLYPAASLNPGSPAVFTGSSNSLGDVFGSALGKRALYAPNTGPGGEMDSGGSSQSVVLASDNIGFSQTGIYYYSESLDISPNSAFLTVLVNWLFVLCIAVVVLLLVGLVATLVHSIAQGRRVEQGAPEKQPLADDTAVEESRVLTEERHEGHTLGGEPLLEAPAAATGLAGSRMGRAVMPFLKFTFFYVRPILFRVVEAATPPLLVFILFQFAHATGWPSHVSAAFILAALVLVWVAMLGPMFMHVAKTRDAHSLYFDEYQSPWDTYGSATRVGTMAEPYRPKYYWFATVHLVCHFLRACFIALPQRNDLAMRQTVGLLTVDVILFLLLVILRPGRDKWTDFVQYILALFRIVCWALCVVLTTEANIWGIPRAVIGFVLFAAVGLAVVFIFFVFLWDIIAALFSRQQRWTGRYGKHVQMVEHMHGAPYSDRPTEAYEAQGYSGEREHDAHERHEPEDDRDAHEPSHEPADGREAHEPSHEPADGHDAHEREETHVGNEPQEAHVGNEPQESSADAHVLAGNGRNDALPVQSQPTSDHAQSVLNTEDGLPTLPRAQPPIVGAGANLYSS</sequence>
<feature type="transmembrane region" description="Helical" evidence="8">
    <location>
        <begin position="622"/>
        <end position="642"/>
    </location>
</feature>
<proteinExistence type="inferred from homology"/>
<evidence type="ECO:0000313" key="11">
    <source>
        <dbReference type="EMBL" id="WFD39578.1"/>
    </source>
</evidence>
<evidence type="ECO:0000256" key="5">
    <source>
        <dbReference type="ARBA" id="ARBA00022989"/>
    </source>
</evidence>
<dbReference type="InterPro" id="IPR032800">
    <property type="entry name" value="TRP_N"/>
</dbReference>
<feature type="domain" description="ML-like" evidence="10">
    <location>
        <begin position="29"/>
        <end position="169"/>
    </location>
</feature>
<evidence type="ECO:0000313" key="12">
    <source>
        <dbReference type="Proteomes" id="UP001217754"/>
    </source>
</evidence>
<evidence type="ECO:0000256" key="9">
    <source>
        <dbReference type="SAM" id="SignalP"/>
    </source>
</evidence>
<name>A0AAF0F6Z2_9BASI</name>
<feature type="transmembrane region" description="Helical" evidence="8">
    <location>
        <begin position="504"/>
        <end position="524"/>
    </location>
</feature>
<keyword evidence="5 8" id="KW-1133">Transmembrane helix</keyword>
<feature type="transmembrane region" description="Helical" evidence="8">
    <location>
        <begin position="173"/>
        <end position="194"/>
    </location>
</feature>
<accession>A0AAF0F6Z2</accession>
<dbReference type="InterPro" id="IPR010308">
    <property type="entry name" value="TRP_C"/>
</dbReference>
<comment type="similarity">
    <text evidence="2">Belongs to the transient receptor potential (TRP) ion channel family.</text>
</comment>
<feature type="transmembrane region" description="Helical" evidence="8">
    <location>
        <begin position="206"/>
        <end position="229"/>
    </location>
</feature>
<evidence type="ECO:0000256" key="2">
    <source>
        <dbReference type="ARBA" id="ARBA00010642"/>
    </source>
</evidence>
<gene>
    <name evidence="11" type="ORF">MJAP1_002558</name>
</gene>
<dbReference type="Pfam" id="PF14558">
    <property type="entry name" value="TRP_N"/>
    <property type="match status" value="1"/>
</dbReference>
<dbReference type="EMBL" id="CP119961">
    <property type="protein sequence ID" value="WFD39578.1"/>
    <property type="molecule type" value="Genomic_DNA"/>
</dbReference>
<feature type="region of interest" description="Disordered" evidence="7">
    <location>
        <begin position="706"/>
        <end position="848"/>
    </location>
</feature>
<protein>
    <recommendedName>
        <fullName evidence="10">ML-like domain-containing protein</fullName>
    </recommendedName>
</protein>
<dbReference type="GO" id="GO:0016020">
    <property type="term" value="C:membrane"/>
    <property type="evidence" value="ECO:0007669"/>
    <property type="project" value="UniProtKB-SubCell"/>
</dbReference>
<evidence type="ECO:0000256" key="6">
    <source>
        <dbReference type="ARBA" id="ARBA00023136"/>
    </source>
</evidence>
<dbReference type="PANTHER" id="PTHR31145">
    <property type="entry name" value="INTEGRAL MEMBRANE PROTEIN (AFU_ORTHOLOGUE AFUA_7G01610)"/>
    <property type="match status" value="1"/>
</dbReference>
<dbReference type="SMART" id="SM01320">
    <property type="entry name" value="TRP_N"/>
    <property type="match status" value="1"/>
</dbReference>
<feature type="transmembrane region" description="Helical" evidence="8">
    <location>
        <begin position="472"/>
        <end position="492"/>
    </location>
</feature>
<evidence type="ECO:0000259" key="10">
    <source>
        <dbReference type="SMART" id="SM01320"/>
    </source>
</evidence>
<comment type="subcellular location">
    <subcellularLocation>
        <location evidence="1">Membrane</location>
        <topology evidence="1">Multi-pass membrane protein</topology>
    </subcellularLocation>
</comment>
<feature type="signal peptide" evidence="9">
    <location>
        <begin position="1"/>
        <end position="21"/>
    </location>
</feature>
<keyword evidence="12" id="KW-1185">Reference proteome</keyword>
<evidence type="ECO:0000256" key="3">
    <source>
        <dbReference type="ARBA" id="ARBA00022692"/>
    </source>
</evidence>
<dbReference type="RefSeq" id="XP_060122475.1">
    <property type="nucleotide sequence ID" value="XM_060266492.1"/>
</dbReference>
<feature type="transmembrane region" description="Helical" evidence="8">
    <location>
        <begin position="654"/>
        <end position="683"/>
    </location>
</feature>
<evidence type="ECO:0000256" key="4">
    <source>
        <dbReference type="ARBA" id="ARBA00022729"/>
    </source>
</evidence>
<dbReference type="GO" id="GO:0055085">
    <property type="term" value="P:transmembrane transport"/>
    <property type="evidence" value="ECO:0007669"/>
    <property type="project" value="TreeGrafter"/>
</dbReference>
<dbReference type="PANTHER" id="PTHR31145:SF2">
    <property type="entry name" value="FLAVIN CARRIER PROTEIN 2"/>
    <property type="match status" value="1"/>
</dbReference>
<dbReference type="Proteomes" id="UP001217754">
    <property type="component" value="Chromosome 4"/>
</dbReference>
<organism evidence="11 12">
    <name type="scientific">Malassezia japonica</name>
    <dbReference type="NCBI Taxonomy" id="223818"/>
    <lineage>
        <taxon>Eukaryota</taxon>
        <taxon>Fungi</taxon>
        <taxon>Dikarya</taxon>
        <taxon>Basidiomycota</taxon>
        <taxon>Ustilaginomycotina</taxon>
        <taxon>Malasseziomycetes</taxon>
        <taxon>Malasseziales</taxon>
        <taxon>Malasseziaceae</taxon>
        <taxon>Malassezia</taxon>
    </lineage>
</organism>
<dbReference type="GeneID" id="85226209"/>
<reference evidence="11" key="1">
    <citation type="submission" date="2023-03" db="EMBL/GenBank/DDBJ databases">
        <title>Mating type loci evolution in Malassezia.</title>
        <authorList>
            <person name="Coelho M.A."/>
        </authorList>
    </citation>
    <scope>NUCLEOTIDE SEQUENCE</scope>
    <source>
        <strain evidence="11">CBS 9431</strain>
    </source>
</reference>
<feature type="compositionally biased region" description="Polar residues" evidence="7">
    <location>
        <begin position="809"/>
        <end position="823"/>
    </location>
</feature>
<keyword evidence="4 9" id="KW-0732">Signal</keyword>
<keyword evidence="3 8" id="KW-0812">Transmembrane</keyword>
<evidence type="ECO:0000256" key="7">
    <source>
        <dbReference type="SAM" id="MobiDB-lite"/>
    </source>
</evidence>
<dbReference type="InterPro" id="IPR040241">
    <property type="entry name" value="TRP_Flc/Pkd2-like"/>
</dbReference>
<feature type="transmembrane region" description="Helical" evidence="8">
    <location>
        <begin position="372"/>
        <end position="393"/>
    </location>
</feature>
<feature type="chain" id="PRO_5042147052" description="ML-like domain-containing protein" evidence="9">
    <location>
        <begin position="22"/>
        <end position="848"/>
    </location>
</feature>
<keyword evidence="6 8" id="KW-0472">Membrane</keyword>
<feature type="compositionally biased region" description="Basic and acidic residues" evidence="7">
    <location>
        <begin position="723"/>
        <end position="775"/>
    </location>
</feature>
<dbReference type="Pfam" id="PF06011">
    <property type="entry name" value="TRP"/>
    <property type="match status" value="1"/>
</dbReference>
<feature type="transmembrane region" description="Helical" evidence="8">
    <location>
        <begin position="590"/>
        <end position="610"/>
    </location>
</feature>
<dbReference type="AlphaFoldDB" id="A0AAF0F6Z2"/>
<evidence type="ECO:0000256" key="8">
    <source>
        <dbReference type="SAM" id="Phobius"/>
    </source>
</evidence>
<dbReference type="GO" id="GO:0009272">
    <property type="term" value="P:fungal-type cell wall biogenesis"/>
    <property type="evidence" value="ECO:0007669"/>
    <property type="project" value="TreeGrafter"/>
</dbReference>
<evidence type="ECO:0000256" key="1">
    <source>
        <dbReference type="ARBA" id="ARBA00004141"/>
    </source>
</evidence>